<gene>
    <name evidence="1" type="ORF">Raf01_71700</name>
</gene>
<dbReference type="EMBL" id="BONZ01000075">
    <property type="protein sequence ID" value="GIH18998.1"/>
    <property type="molecule type" value="Genomic_DNA"/>
</dbReference>
<keyword evidence="2" id="KW-1185">Reference proteome</keyword>
<evidence type="ECO:0000313" key="1">
    <source>
        <dbReference type="EMBL" id="GIH18998.1"/>
    </source>
</evidence>
<dbReference type="AlphaFoldDB" id="A0A8J3QZY5"/>
<name>A0A8J3QZY5_9ACTN</name>
<proteinExistence type="predicted"/>
<organism evidence="1 2">
    <name type="scientific">Rugosimonospora africana</name>
    <dbReference type="NCBI Taxonomy" id="556532"/>
    <lineage>
        <taxon>Bacteria</taxon>
        <taxon>Bacillati</taxon>
        <taxon>Actinomycetota</taxon>
        <taxon>Actinomycetes</taxon>
        <taxon>Micromonosporales</taxon>
        <taxon>Micromonosporaceae</taxon>
        <taxon>Rugosimonospora</taxon>
    </lineage>
</organism>
<dbReference type="Proteomes" id="UP000642748">
    <property type="component" value="Unassembled WGS sequence"/>
</dbReference>
<protein>
    <submittedName>
        <fullName evidence="1">Uncharacterized protein</fullName>
    </submittedName>
</protein>
<sequence>MLEAAARRCCAAELAARPQPIPQHDHKRVYRLSDAQASERASECTAGREVTVTAKEHLPGLRALVPAGNAVVGIDLTDVEQAIVVTDDDARVLARLRLLCRAWVLPGKLRSS</sequence>
<comment type="caution">
    <text evidence="1">The sequence shown here is derived from an EMBL/GenBank/DDBJ whole genome shotgun (WGS) entry which is preliminary data.</text>
</comment>
<accession>A0A8J3QZY5</accession>
<reference evidence="1" key="1">
    <citation type="submission" date="2021-01" db="EMBL/GenBank/DDBJ databases">
        <title>Whole genome shotgun sequence of Rugosimonospora africana NBRC 104875.</title>
        <authorList>
            <person name="Komaki H."/>
            <person name="Tamura T."/>
        </authorList>
    </citation>
    <scope>NUCLEOTIDE SEQUENCE</scope>
    <source>
        <strain evidence="1">NBRC 104875</strain>
    </source>
</reference>
<evidence type="ECO:0000313" key="2">
    <source>
        <dbReference type="Proteomes" id="UP000642748"/>
    </source>
</evidence>